<feature type="compositionally biased region" description="Low complexity" evidence="6">
    <location>
        <begin position="309"/>
        <end position="319"/>
    </location>
</feature>
<comment type="caution">
    <text evidence="9">The sequence shown here is derived from an EMBL/GenBank/DDBJ whole genome shotgun (WGS) entry which is preliminary data.</text>
</comment>
<feature type="transmembrane region" description="Helical" evidence="7">
    <location>
        <begin position="104"/>
        <end position="123"/>
    </location>
</feature>
<feature type="transmembrane region" description="Helical" evidence="7">
    <location>
        <begin position="222"/>
        <end position="242"/>
    </location>
</feature>
<dbReference type="InterPro" id="IPR037185">
    <property type="entry name" value="EmrE-like"/>
</dbReference>
<evidence type="ECO:0000256" key="4">
    <source>
        <dbReference type="ARBA" id="ARBA00022989"/>
    </source>
</evidence>
<keyword evidence="3 7" id="KW-0812">Transmembrane</keyword>
<feature type="domain" description="EamA" evidence="8">
    <location>
        <begin position="16"/>
        <end position="143"/>
    </location>
</feature>
<accession>A0A2T4UEP3</accession>
<dbReference type="RefSeq" id="WP_107569973.1">
    <property type="nucleotide sequence ID" value="NZ_PYYB01000002.1"/>
</dbReference>
<feature type="region of interest" description="Disordered" evidence="6">
    <location>
        <begin position="309"/>
        <end position="343"/>
    </location>
</feature>
<dbReference type="PANTHER" id="PTHR32322">
    <property type="entry name" value="INNER MEMBRANE TRANSPORTER"/>
    <property type="match status" value="1"/>
</dbReference>
<feature type="transmembrane region" description="Helical" evidence="7">
    <location>
        <begin position="135"/>
        <end position="155"/>
    </location>
</feature>
<keyword evidence="5 7" id="KW-0472">Membrane</keyword>
<dbReference type="InterPro" id="IPR050638">
    <property type="entry name" value="AA-Vitamin_Transporters"/>
</dbReference>
<dbReference type="GO" id="GO:0016020">
    <property type="term" value="C:membrane"/>
    <property type="evidence" value="ECO:0007669"/>
    <property type="project" value="UniProtKB-SubCell"/>
</dbReference>
<organism evidence="9 10">
    <name type="scientific">Paraconexibacter algicola</name>
    <dbReference type="NCBI Taxonomy" id="2133960"/>
    <lineage>
        <taxon>Bacteria</taxon>
        <taxon>Bacillati</taxon>
        <taxon>Actinomycetota</taxon>
        <taxon>Thermoleophilia</taxon>
        <taxon>Solirubrobacterales</taxon>
        <taxon>Paraconexibacteraceae</taxon>
        <taxon>Paraconexibacter</taxon>
    </lineage>
</organism>
<dbReference type="OrthoDB" id="9784288at2"/>
<dbReference type="PANTHER" id="PTHR32322:SF2">
    <property type="entry name" value="EAMA DOMAIN-CONTAINING PROTEIN"/>
    <property type="match status" value="1"/>
</dbReference>
<comment type="subcellular location">
    <subcellularLocation>
        <location evidence="1">Membrane</location>
        <topology evidence="1">Multi-pass membrane protein</topology>
    </subcellularLocation>
</comment>
<feature type="transmembrane region" description="Helical" evidence="7">
    <location>
        <begin position="190"/>
        <end position="210"/>
    </location>
</feature>
<keyword evidence="10" id="KW-1185">Reference proteome</keyword>
<feature type="transmembrane region" description="Helical" evidence="7">
    <location>
        <begin position="78"/>
        <end position="98"/>
    </location>
</feature>
<evidence type="ECO:0000256" key="7">
    <source>
        <dbReference type="SAM" id="Phobius"/>
    </source>
</evidence>
<evidence type="ECO:0000313" key="9">
    <source>
        <dbReference type="EMBL" id="PTL56254.1"/>
    </source>
</evidence>
<keyword evidence="4 7" id="KW-1133">Transmembrane helix</keyword>
<dbReference type="AlphaFoldDB" id="A0A2T4UEP3"/>
<dbReference type="Pfam" id="PF00892">
    <property type="entry name" value="EamA"/>
    <property type="match status" value="2"/>
</dbReference>
<evidence type="ECO:0000259" key="8">
    <source>
        <dbReference type="Pfam" id="PF00892"/>
    </source>
</evidence>
<name>A0A2T4UEP3_9ACTN</name>
<dbReference type="EMBL" id="PYYB01000002">
    <property type="protein sequence ID" value="PTL56254.1"/>
    <property type="molecule type" value="Genomic_DNA"/>
</dbReference>
<feature type="transmembrane region" description="Helical" evidence="7">
    <location>
        <begin position="16"/>
        <end position="33"/>
    </location>
</feature>
<feature type="transmembrane region" description="Helical" evidence="7">
    <location>
        <begin position="45"/>
        <end position="66"/>
    </location>
</feature>
<proteinExistence type="inferred from homology"/>
<evidence type="ECO:0000313" key="10">
    <source>
        <dbReference type="Proteomes" id="UP000240739"/>
    </source>
</evidence>
<evidence type="ECO:0000256" key="1">
    <source>
        <dbReference type="ARBA" id="ARBA00004141"/>
    </source>
</evidence>
<feature type="transmembrane region" description="Helical" evidence="7">
    <location>
        <begin position="161"/>
        <end position="181"/>
    </location>
</feature>
<evidence type="ECO:0000256" key="6">
    <source>
        <dbReference type="SAM" id="MobiDB-lite"/>
    </source>
</evidence>
<reference evidence="9 10" key="1">
    <citation type="submission" date="2018-03" db="EMBL/GenBank/DDBJ databases">
        <title>Aquarubrobacter algicola gen. nov., sp. nov., a novel actinobacterium isolated from shallow eutrophic lake during the end of cyanobacterial harmful algal blooms.</title>
        <authorList>
            <person name="Chun S.J."/>
        </authorList>
    </citation>
    <scope>NUCLEOTIDE SEQUENCE [LARGE SCALE GENOMIC DNA]</scope>
    <source>
        <strain evidence="9 10">Seoho-28</strain>
    </source>
</reference>
<dbReference type="SUPFAM" id="SSF103481">
    <property type="entry name" value="Multidrug resistance efflux transporter EmrE"/>
    <property type="match status" value="2"/>
</dbReference>
<dbReference type="InterPro" id="IPR000620">
    <property type="entry name" value="EamA_dom"/>
</dbReference>
<gene>
    <name evidence="9" type="ORF">C7Y72_14840</name>
</gene>
<protein>
    <recommendedName>
        <fullName evidence="8">EamA domain-containing protein</fullName>
    </recommendedName>
</protein>
<evidence type="ECO:0000256" key="3">
    <source>
        <dbReference type="ARBA" id="ARBA00022692"/>
    </source>
</evidence>
<comment type="similarity">
    <text evidence="2">Belongs to the EamA transporter family.</text>
</comment>
<sequence>MRDDSNATAPGRETQGLLLGALGVVAFSFSLPATRVAVDGGLDPWLVAFGRATVAALLAVAVLAVGRAPRPTGPQTRRLLVVAAGVVVGFPLATSLALETETAAHGIVVIGVLPALTASFAVLRAGERPSGRFWLAAAAGLLIVGGFALATSGGAPTRADGLMLLGTVVCALGYAEGGALARELGGARTICWALVLALPLTAAIAAASLASTPVSGVPGTAWAGFAYVSVFSMFLGFFAWYAGLARGGVAKVGQVQLAQPLLGLGWSALVLGEAVGPGTAAAALGVLACVVATQRARVERIPPPTPVPAAVAVASGPGRSPRPVPAAPAAGGHPHGRADRAVG</sequence>
<evidence type="ECO:0000256" key="5">
    <source>
        <dbReference type="ARBA" id="ARBA00023136"/>
    </source>
</evidence>
<feature type="domain" description="EamA" evidence="8">
    <location>
        <begin position="160"/>
        <end position="290"/>
    </location>
</feature>
<evidence type="ECO:0000256" key="2">
    <source>
        <dbReference type="ARBA" id="ARBA00007362"/>
    </source>
</evidence>
<dbReference type="Proteomes" id="UP000240739">
    <property type="component" value="Unassembled WGS sequence"/>
</dbReference>